<dbReference type="GO" id="GO:0006310">
    <property type="term" value="P:DNA recombination"/>
    <property type="evidence" value="ECO:0007669"/>
    <property type="project" value="UniProtKB-KW"/>
</dbReference>
<dbReference type="Gene3D" id="1.10.443.10">
    <property type="entry name" value="Intergrase catalytic core"/>
    <property type="match status" value="1"/>
</dbReference>
<organism evidence="5 6">
    <name type="scientific">Vreelandella aquamarina</name>
    <dbReference type="NCBI Taxonomy" id="77097"/>
    <lineage>
        <taxon>Bacteria</taxon>
        <taxon>Pseudomonadati</taxon>
        <taxon>Pseudomonadota</taxon>
        <taxon>Gammaproteobacteria</taxon>
        <taxon>Oceanospirillales</taxon>
        <taxon>Halomonadaceae</taxon>
        <taxon>Vreelandella</taxon>
    </lineage>
</organism>
<dbReference type="InterPro" id="IPR050808">
    <property type="entry name" value="Phage_Integrase"/>
</dbReference>
<dbReference type="InterPro" id="IPR011010">
    <property type="entry name" value="DNA_brk_join_enz"/>
</dbReference>
<proteinExistence type="inferred from homology"/>
<dbReference type="AlphaFoldDB" id="A0A1H8PD82"/>
<dbReference type="GO" id="GO:0003677">
    <property type="term" value="F:DNA binding"/>
    <property type="evidence" value="ECO:0007669"/>
    <property type="project" value="InterPro"/>
</dbReference>
<dbReference type="STRING" id="77097.SAMN04490369_10836"/>
<dbReference type="CDD" id="cd00801">
    <property type="entry name" value="INT_P4_C"/>
    <property type="match status" value="1"/>
</dbReference>
<sequence>MPELRQLWQAIDDTRADNEGKATTAVLSIPVANALKLLILTGCRRSEVAFMRWDEIKKTEWTIPAERTKSRRQHKVHLSQLSLELLAEQRQLAAGEFVFASTQGTGKPIHPDSLSTTIARLQGRARKEHDDSAPLYYLEHFTTHDLRRSFATQATELLMADPLLVEMMLAHAPPKLIGTYNRAARWKSQVDVWRRWGEVVAQSVAYEQYSNVISIKR</sequence>
<dbReference type="EMBL" id="FODB01000083">
    <property type="protein sequence ID" value="SEO39786.1"/>
    <property type="molecule type" value="Genomic_DNA"/>
</dbReference>
<accession>A0A1H8PD82</accession>
<dbReference type="InterPro" id="IPR002104">
    <property type="entry name" value="Integrase_catalytic"/>
</dbReference>
<feature type="domain" description="Tyr recombinase" evidence="4">
    <location>
        <begin position="1"/>
        <end position="194"/>
    </location>
</feature>
<evidence type="ECO:0000313" key="6">
    <source>
        <dbReference type="Proteomes" id="UP000199493"/>
    </source>
</evidence>
<reference evidence="5 6" key="1">
    <citation type="submission" date="2016-10" db="EMBL/GenBank/DDBJ databases">
        <authorList>
            <person name="de Groot N.N."/>
        </authorList>
    </citation>
    <scope>NUCLEOTIDE SEQUENCE [LARGE SCALE GENOMIC DNA]</scope>
    <source>
        <strain evidence="5 6">558</strain>
    </source>
</reference>
<dbReference type="SUPFAM" id="SSF56349">
    <property type="entry name" value="DNA breaking-rejoining enzymes"/>
    <property type="match status" value="1"/>
</dbReference>
<dbReference type="PROSITE" id="PS51898">
    <property type="entry name" value="TYR_RECOMBINASE"/>
    <property type="match status" value="1"/>
</dbReference>
<evidence type="ECO:0000259" key="4">
    <source>
        <dbReference type="PROSITE" id="PS51898"/>
    </source>
</evidence>
<dbReference type="PANTHER" id="PTHR30629:SF2">
    <property type="entry name" value="PROPHAGE INTEGRASE INTS-RELATED"/>
    <property type="match status" value="1"/>
</dbReference>
<keyword evidence="3" id="KW-0233">DNA recombination</keyword>
<dbReference type="GO" id="GO:0015074">
    <property type="term" value="P:DNA integration"/>
    <property type="evidence" value="ECO:0007669"/>
    <property type="project" value="UniProtKB-KW"/>
</dbReference>
<comment type="similarity">
    <text evidence="1">Belongs to the 'phage' integrase family.</text>
</comment>
<evidence type="ECO:0000256" key="3">
    <source>
        <dbReference type="ARBA" id="ARBA00023172"/>
    </source>
</evidence>
<dbReference type="Proteomes" id="UP000199493">
    <property type="component" value="Unassembled WGS sequence"/>
</dbReference>
<name>A0A1H8PD82_9GAMM</name>
<gene>
    <name evidence="5" type="ORF">SAMN04490369_10836</name>
</gene>
<dbReference type="InterPro" id="IPR013762">
    <property type="entry name" value="Integrase-like_cat_sf"/>
</dbReference>
<evidence type="ECO:0000313" key="5">
    <source>
        <dbReference type="EMBL" id="SEO39786.1"/>
    </source>
</evidence>
<evidence type="ECO:0000256" key="1">
    <source>
        <dbReference type="ARBA" id="ARBA00008857"/>
    </source>
</evidence>
<evidence type="ECO:0000256" key="2">
    <source>
        <dbReference type="ARBA" id="ARBA00022908"/>
    </source>
</evidence>
<dbReference type="Pfam" id="PF00589">
    <property type="entry name" value="Phage_integrase"/>
    <property type="match status" value="1"/>
</dbReference>
<dbReference type="PANTHER" id="PTHR30629">
    <property type="entry name" value="PROPHAGE INTEGRASE"/>
    <property type="match status" value="1"/>
</dbReference>
<keyword evidence="2" id="KW-0229">DNA integration</keyword>
<protein>
    <submittedName>
        <fullName evidence="5">Phage integrase family protein</fullName>
    </submittedName>
</protein>